<dbReference type="PANTHER" id="PTHR43711">
    <property type="entry name" value="TWO-COMPONENT HISTIDINE KINASE"/>
    <property type="match status" value="1"/>
</dbReference>
<accession>A0A1G5RXE4</accession>
<sequence>MKLIKRYLLLAVLIAIASQVSISVFEADFRITAGIIIFALSLFLYPNLKPIPLGLISGLAVYASRLLVYYLGNGTLRDVWLSYQFEILFYLFYSLLYVGLRRRQEQYNLNKLAIHLFICDVGANLIEFFSRLMLTPTHANSELSLSVAGTLLFVALIRSALIWVVLTGLKHYKNLLLKEEHEVRYARLVWLTAQLKSEMYWMEKNMDEIEKVMTNAYKLFENIKFIQRQEDWGEQAVTIARDVHEIKKEYALAVRGIKDLTMSEMVEGGMEFKDICRILKDAMKRELQSFETEIGLTIETGENFYTSKHYFLMSILRNLIMNSMDAIETGEKTGKIELIHKAGDTHHHFIVSDTGSGIDPQDLAAIFTPGFSTKINYETGHINRGLGLSVVQNIVEKELNGEIGVTSVKGQGTTFDIAIPKADLGDAE</sequence>
<evidence type="ECO:0000313" key="9">
    <source>
        <dbReference type="Proteomes" id="UP000199208"/>
    </source>
</evidence>
<dbReference type="Proteomes" id="UP000199208">
    <property type="component" value="Unassembled WGS sequence"/>
</dbReference>
<feature type="transmembrane region" description="Helical" evidence="6">
    <location>
        <begin position="53"/>
        <end position="71"/>
    </location>
</feature>
<feature type="transmembrane region" description="Helical" evidence="6">
    <location>
        <begin position="29"/>
        <end position="46"/>
    </location>
</feature>
<organism evidence="8 9">
    <name type="scientific">Acidaminobacter hydrogenoformans DSM 2784</name>
    <dbReference type="NCBI Taxonomy" id="1120920"/>
    <lineage>
        <taxon>Bacteria</taxon>
        <taxon>Bacillati</taxon>
        <taxon>Bacillota</taxon>
        <taxon>Clostridia</taxon>
        <taxon>Peptostreptococcales</taxon>
        <taxon>Acidaminobacteraceae</taxon>
        <taxon>Acidaminobacter</taxon>
    </lineage>
</organism>
<dbReference type="InterPro" id="IPR004358">
    <property type="entry name" value="Sig_transdc_His_kin-like_C"/>
</dbReference>
<keyword evidence="3" id="KW-0808">Transferase</keyword>
<keyword evidence="6" id="KW-0472">Membrane</keyword>
<evidence type="ECO:0000256" key="6">
    <source>
        <dbReference type="SAM" id="Phobius"/>
    </source>
</evidence>
<gene>
    <name evidence="8" type="ORF">SAMN03080599_01397</name>
</gene>
<dbReference type="RefSeq" id="WP_092590179.1">
    <property type="nucleotide sequence ID" value="NZ_FMWL01000005.1"/>
</dbReference>
<dbReference type="InterPro" id="IPR003594">
    <property type="entry name" value="HATPase_dom"/>
</dbReference>
<evidence type="ECO:0000256" key="1">
    <source>
        <dbReference type="ARBA" id="ARBA00000085"/>
    </source>
</evidence>
<evidence type="ECO:0000313" key="8">
    <source>
        <dbReference type="EMBL" id="SCZ78713.1"/>
    </source>
</evidence>
<dbReference type="OrthoDB" id="1791938at2"/>
<dbReference type="InterPro" id="IPR036890">
    <property type="entry name" value="HATPase_C_sf"/>
</dbReference>
<dbReference type="GO" id="GO:0004673">
    <property type="term" value="F:protein histidine kinase activity"/>
    <property type="evidence" value="ECO:0007669"/>
    <property type="project" value="UniProtKB-EC"/>
</dbReference>
<feature type="transmembrane region" description="Helical" evidence="6">
    <location>
        <begin position="146"/>
        <end position="169"/>
    </location>
</feature>
<reference evidence="8 9" key="1">
    <citation type="submission" date="2016-10" db="EMBL/GenBank/DDBJ databases">
        <authorList>
            <person name="de Groot N.N."/>
        </authorList>
    </citation>
    <scope>NUCLEOTIDE SEQUENCE [LARGE SCALE GENOMIC DNA]</scope>
    <source>
        <strain evidence="8 9">DSM 2784</strain>
    </source>
</reference>
<dbReference type="EC" id="2.7.13.3" evidence="2"/>
<keyword evidence="6" id="KW-1133">Transmembrane helix</keyword>
<dbReference type="PROSITE" id="PS50109">
    <property type="entry name" value="HIS_KIN"/>
    <property type="match status" value="1"/>
</dbReference>
<dbReference type="PRINTS" id="PR00344">
    <property type="entry name" value="BCTRLSENSOR"/>
</dbReference>
<dbReference type="STRING" id="1120920.SAMN03080599_01397"/>
<evidence type="ECO:0000256" key="5">
    <source>
        <dbReference type="ARBA" id="ARBA00023012"/>
    </source>
</evidence>
<keyword evidence="5" id="KW-0902">Two-component regulatory system</keyword>
<dbReference type="SUPFAM" id="SSF55874">
    <property type="entry name" value="ATPase domain of HSP90 chaperone/DNA topoisomerase II/histidine kinase"/>
    <property type="match status" value="1"/>
</dbReference>
<name>A0A1G5RXE4_9FIRM</name>
<dbReference type="PANTHER" id="PTHR43711:SF1">
    <property type="entry name" value="HISTIDINE KINASE 1"/>
    <property type="match status" value="1"/>
</dbReference>
<feature type="transmembrane region" description="Helical" evidence="6">
    <location>
        <begin position="83"/>
        <end position="100"/>
    </location>
</feature>
<evidence type="ECO:0000259" key="7">
    <source>
        <dbReference type="PROSITE" id="PS50109"/>
    </source>
</evidence>
<dbReference type="AlphaFoldDB" id="A0A1G5RXE4"/>
<dbReference type="GO" id="GO:0000160">
    <property type="term" value="P:phosphorelay signal transduction system"/>
    <property type="evidence" value="ECO:0007669"/>
    <property type="project" value="UniProtKB-KW"/>
</dbReference>
<evidence type="ECO:0000256" key="4">
    <source>
        <dbReference type="ARBA" id="ARBA00022777"/>
    </source>
</evidence>
<dbReference type="InterPro" id="IPR050736">
    <property type="entry name" value="Sensor_HK_Regulatory"/>
</dbReference>
<proteinExistence type="predicted"/>
<dbReference type="Gene3D" id="3.30.565.10">
    <property type="entry name" value="Histidine kinase-like ATPase, C-terminal domain"/>
    <property type="match status" value="1"/>
</dbReference>
<evidence type="ECO:0000256" key="3">
    <source>
        <dbReference type="ARBA" id="ARBA00022679"/>
    </source>
</evidence>
<comment type="catalytic activity">
    <reaction evidence="1">
        <text>ATP + protein L-histidine = ADP + protein N-phospho-L-histidine.</text>
        <dbReference type="EC" id="2.7.13.3"/>
    </reaction>
</comment>
<protein>
    <recommendedName>
        <fullName evidence="2">histidine kinase</fullName>
        <ecNumber evidence="2">2.7.13.3</ecNumber>
    </recommendedName>
</protein>
<feature type="domain" description="Histidine kinase" evidence="7">
    <location>
        <begin position="312"/>
        <end position="423"/>
    </location>
</feature>
<feature type="transmembrane region" description="Helical" evidence="6">
    <location>
        <begin position="112"/>
        <end position="134"/>
    </location>
</feature>
<evidence type="ECO:0000256" key="2">
    <source>
        <dbReference type="ARBA" id="ARBA00012438"/>
    </source>
</evidence>
<dbReference type="Pfam" id="PF02518">
    <property type="entry name" value="HATPase_c"/>
    <property type="match status" value="1"/>
</dbReference>
<keyword evidence="4 8" id="KW-0418">Kinase</keyword>
<dbReference type="SMART" id="SM00387">
    <property type="entry name" value="HATPase_c"/>
    <property type="match status" value="1"/>
</dbReference>
<dbReference type="InterPro" id="IPR005467">
    <property type="entry name" value="His_kinase_dom"/>
</dbReference>
<keyword evidence="9" id="KW-1185">Reference proteome</keyword>
<keyword evidence="6" id="KW-0812">Transmembrane</keyword>
<dbReference type="EMBL" id="FMWL01000005">
    <property type="protein sequence ID" value="SCZ78713.1"/>
    <property type="molecule type" value="Genomic_DNA"/>
</dbReference>